<sequence length="120" mass="12157">MKTSKILAVAALSLAAAVGAQAETYQGVTDTVSARSRAEVQAEAVKAAQAPNQNVSSSSVVLSAPAAPRDRALVQAEAVRTAHAPDQNVSSGSRVDSKVISTLQNPVDVRAAGTGTANKF</sequence>
<dbReference type="Proteomes" id="UP001212602">
    <property type="component" value="Unassembled WGS sequence"/>
</dbReference>
<keyword evidence="4" id="KW-1185">Reference proteome</keyword>
<dbReference type="RefSeq" id="WP_271429451.1">
    <property type="nucleotide sequence ID" value="NZ_JAQIPB010000009.1"/>
</dbReference>
<dbReference type="EMBL" id="JAQIPB010000009">
    <property type="protein sequence ID" value="MDA7418232.1"/>
    <property type="molecule type" value="Genomic_DNA"/>
</dbReference>
<reference evidence="3" key="1">
    <citation type="submission" date="2023-01" db="EMBL/GenBank/DDBJ databases">
        <title>Xenophilus mangrovi sp. nov., isolated from soil of Mangrove nature reserve.</title>
        <authorList>
            <person name="Xu S."/>
            <person name="Liu Z."/>
            <person name="Xu Y."/>
        </authorList>
    </citation>
    <scope>NUCLEOTIDE SEQUENCE</scope>
    <source>
        <strain evidence="3">YW8</strain>
    </source>
</reference>
<feature type="compositionally biased region" description="Polar residues" evidence="1">
    <location>
        <begin position="87"/>
        <end position="97"/>
    </location>
</feature>
<evidence type="ECO:0000313" key="3">
    <source>
        <dbReference type="EMBL" id="MDA7418232.1"/>
    </source>
</evidence>
<feature type="chain" id="PRO_5041953946" evidence="2">
    <location>
        <begin position="23"/>
        <end position="120"/>
    </location>
</feature>
<proteinExistence type="predicted"/>
<organism evidence="3 4">
    <name type="scientific">Xenophilus arseniciresistens</name>
    <dbReference type="NCBI Taxonomy" id="1283306"/>
    <lineage>
        <taxon>Bacteria</taxon>
        <taxon>Pseudomonadati</taxon>
        <taxon>Pseudomonadota</taxon>
        <taxon>Betaproteobacteria</taxon>
        <taxon>Burkholderiales</taxon>
        <taxon>Comamonadaceae</taxon>
        <taxon>Xenophilus</taxon>
    </lineage>
</organism>
<dbReference type="AlphaFoldDB" id="A0AAE3T0I5"/>
<accession>A0AAE3T0I5</accession>
<gene>
    <name evidence="3" type="ORF">PGB34_17845</name>
</gene>
<name>A0AAE3T0I5_9BURK</name>
<evidence type="ECO:0000313" key="4">
    <source>
        <dbReference type="Proteomes" id="UP001212602"/>
    </source>
</evidence>
<comment type="caution">
    <text evidence="3">The sequence shown here is derived from an EMBL/GenBank/DDBJ whole genome shotgun (WGS) entry which is preliminary data.</text>
</comment>
<protein>
    <submittedName>
        <fullName evidence="3">DUF4148 domain-containing protein</fullName>
    </submittedName>
</protein>
<keyword evidence="2" id="KW-0732">Signal</keyword>
<feature type="region of interest" description="Disordered" evidence="1">
    <location>
        <begin position="77"/>
        <end position="97"/>
    </location>
</feature>
<evidence type="ECO:0000256" key="1">
    <source>
        <dbReference type="SAM" id="MobiDB-lite"/>
    </source>
</evidence>
<evidence type="ECO:0000256" key="2">
    <source>
        <dbReference type="SAM" id="SignalP"/>
    </source>
</evidence>
<feature type="signal peptide" evidence="2">
    <location>
        <begin position="1"/>
        <end position="22"/>
    </location>
</feature>